<gene>
    <name evidence="8" type="ORF">PG994_008247</name>
</gene>
<reference evidence="8 9" key="1">
    <citation type="submission" date="2023-01" db="EMBL/GenBank/DDBJ databases">
        <title>Analysis of 21 Apiospora genomes using comparative genomics revels a genus with tremendous synthesis potential of carbohydrate active enzymes and secondary metabolites.</title>
        <authorList>
            <person name="Sorensen T."/>
        </authorList>
    </citation>
    <scope>NUCLEOTIDE SEQUENCE [LARGE SCALE GENOMIC DNA]</scope>
    <source>
        <strain evidence="8 9">CBS 135458</strain>
    </source>
</reference>
<dbReference type="Pfam" id="PF20684">
    <property type="entry name" value="Fung_rhodopsin"/>
    <property type="match status" value="1"/>
</dbReference>
<keyword evidence="4 6" id="KW-0472">Membrane</keyword>
<dbReference type="GeneID" id="92092719"/>
<keyword evidence="3 6" id="KW-1133">Transmembrane helix</keyword>
<feature type="domain" description="Rhodopsin" evidence="7">
    <location>
        <begin position="72"/>
        <end position="336"/>
    </location>
</feature>
<comment type="similarity">
    <text evidence="5">Belongs to the SAT4 family.</text>
</comment>
<organism evidence="8 9">
    <name type="scientific">Apiospora phragmitis</name>
    <dbReference type="NCBI Taxonomy" id="2905665"/>
    <lineage>
        <taxon>Eukaryota</taxon>
        <taxon>Fungi</taxon>
        <taxon>Dikarya</taxon>
        <taxon>Ascomycota</taxon>
        <taxon>Pezizomycotina</taxon>
        <taxon>Sordariomycetes</taxon>
        <taxon>Xylariomycetidae</taxon>
        <taxon>Amphisphaeriales</taxon>
        <taxon>Apiosporaceae</taxon>
        <taxon>Apiospora</taxon>
    </lineage>
</organism>
<feature type="transmembrane region" description="Helical" evidence="6">
    <location>
        <begin position="232"/>
        <end position="256"/>
    </location>
</feature>
<feature type="transmembrane region" description="Helical" evidence="6">
    <location>
        <begin position="134"/>
        <end position="159"/>
    </location>
</feature>
<evidence type="ECO:0000256" key="1">
    <source>
        <dbReference type="ARBA" id="ARBA00004141"/>
    </source>
</evidence>
<dbReference type="PANTHER" id="PTHR33048:SF167">
    <property type="entry name" value="INTEGRAL MEMBRANE PROTEIN"/>
    <property type="match status" value="1"/>
</dbReference>
<keyword evidence="9" id="KW-1185">Reference proteome</keyword>
<sequence length="379" mass="42638">MFIIITRILFIHQAAFESQLACLLAFLPRTSPVIFSRAKDAINPEYAAESNLPRVLGLPLAFHSLVMIVVILRLYTRMNISRSFGRDDLMMLLAMVTSFLGGALLLIVASYHGLGRHAKTIHKEDYQAYQLMGFIQSLVVTSASNMFVKFPVGFALLRICAIKHIHTTLRYIIWCLMGYVVAYTIFAVASLLAIYRPIEANWNKDVFSFITSSKLALDGIIMLIYKQIFYKFTAFFNLGSNMFTDICFASIPIPILWKLNLPRQTRTYLVGVLSLGYPTPIASAASMGLAKLVCQKVTRTDPDKSFHNWIQFFGFLENQLGIIAGSIPTFKPLLSKWIPFGSGHSTSSPYSYPDSRVLTGGQHESYMHHQNNYVRASSK</sequence>
<evidence type="ECO:0000256" key="2">
    <source>
        <dbReference type="ARBA" id="ARBA00022692"/>
    </source>
</evidence>
<comment type="subcellular location">
    <subcellularLocation>
        <location evidence="1">Membrane</location>
        <topology evidence="1">Multi-pass membrane protein</topology>
    </subcellularLocation>
</comment>
<feature type="transmembrane region" description="Helical" evidence="6">
    <location>
        <begin position="171"/>
        <end position="194"/>
    </location>
</feature>
<comment type="caution">
    <text evidence="8">The sequence shown here is derived from an EMBL/GenBank/DDBJ whole genome shotgun (WGS) entry which is preliminary data.</text>
</comment>
<name>A0ABR1UUW8_9PEZI</name>
<evidence type="ECO:0000256" key="5">
    <source>
        <dbReference type="ARBA" id="ARBA00038359"/>
    </source>
</evidence>
<dbReference type="PANTHER" id="PTHR33048">
    <property type="entry name" value="PTH11-LIKE INTEGRAL MEMBRANE PROTEIN (AFU_ORTHOLOGUE AFUA_5G11245)"/>
    <property type="match status" value="1"/>
</dbReference>
<feature type="transmembrane region" description="Helical" evidence="6">
    <location>
        <begin position="268"/>
        <end position="290"/>
    </location>
</feature>
<dbReference type="InterPro" id="IPR049326">
    <property type="entry name" value="Rhodopsin_dom_fungi"/>
</dbReference>
<dbReference type="EMBL" id="JAQQWL010000008">
    <property type="protein sequence ID" value="KAK8061881.1"/>
    <property type="molecule type" value="Genomic_DNA"/>
</dbReference>
<dbReference type="Proteomes" id="UP001480595">
    <property type="component" value="Unassembled WGS sequence"/>
</dbReference>
<dbReference type="RefSeq" id="XP_066715143.1">
    <property type="nucleotide sequence ID" value="XM_066859656.1"/>
</dbReference>
<dbReference type="InterPro" id="IPR052337">
    <property type="entry name" value="SAT4-like"/>
</dbReference>
<evidence type="ECO:0000313" key="9">
    <source>
        <dbReference type="Proteomes" id="UP001480595"/>
    </source>
</evidence>
<keyword evidence="2 6" id="KW-0812">Transmembrane</keyword>
<proteinExistence type="inferred from homology"/>
<feature type="transmembrane region" description="Helical" evidence="6">
    <location>
        <begin position="56"/>
        <end position="76"/>
    </location>
</feature>
<evidence type="ECO:0000259" key="7">
    <source>
        <dbReference type="Pfam" id="PF20684"/>
    </source>
</evidence>
<protein>
    <submittedName>
        <fullName evidence="8">Integral membrane protein</fullName>
    </submittedName>
</protein>
<evidence type="ECO:0000256" key="4">
    <source>
        <dbReference type="ARBA" id="ARBA00023136"/>
    </source>
</evidence>
<evidence type="ECO:0000313" key="8">
    <source>
        <dbReference type="EMBL" id="KAK8061881.1"/>
    </source>
</evidence>
<feature type="transmembrane region" description="Helical" evidence="6">
    <location>
        <begin position="88"/>
        <end position="114"/>
    </location>
</feature>
<accession>A0ABR1UUW8</accession>
<evidence type="ECO:0000256" key="3">
    <source>
        <dbReference type="ARBA" id="ARBA00022989"/>
    </source>
</evidence>
<evidence type="ECO:0000256" key="6">
    <source>
        <dbReference type="SAM" id="Phobius"/>
    </source>
</evidence>